<feature type="binding site" evidence="11 12">
    <location>
        <begin position="59"/>
        <end position="62"/>
    </location>
    <ligand>
        <name>substrate</name>
    </ligand>
</feature>
<dbReference type="GO" id="GO:0004618">
    <property type="term" value="F:phosphoglycerate kinase activity"/>
    <property type="evidence" value="ECO:0007669"/>
    <property type="project" value="UniProtKB-UniRule"/>
</dbReference>
<dbReference type="GO" id="GO:0006096">
    <property type="term" value="P:glycolytic process"/>
    <property type="evidence" value="ECO:0007669"/>
    <property type="project" value="UniProtKB-UniRule"/>
</dbReference>
<evidence type="ECO:0000256" key="13">
    <source>
        <dbReference type="PIRSR" id="PIRSR000724-2"/>
    </source>
</evidence>
<dbReference type="InterPro" id="IPR015911">
    <property type="entry name" value="Phosphoglycerate_kinase_CS"/>
</dbReference>
<accession>E3D0R8</accession>
<keyword evidence="16" id="KW-1185">Reference proteome</keyword>
<keyword evidence="8 11" id="KW-0547">Nucleotide-binding</keyword>
<name>E3D0R8_9BACT</name>
<dbReference type="RefSeq" id="WP_006301093.1">
    <property type="nucleotide sequence ID" value="NZ_CM001022.1"/>
</dbReference>
<dbReference type="InterPro" id="IPR036043">
    <property type="entry name" value="Phosphoglycerate_kinase_sf"/>
</dbReference>
<dbReference type="PROSITE" id="PS00111">
    <property type="entry name" value="PGLYCERATE_KINASE"/>
    <property type="match status" value="1"/>
</dbReference>
<dbReference type="GO" id="GO:0006094">
    <property type="term" value="P:gluconeogenesis"/>
    <property type="evidence" value="ECO:0007669"/>
    <property type="project" value="TreeGrafter"/>
</dbReference>
<feature type="binding site" evidence="12">
    <location>
        <position position="118"/>
    </location>
    <ligand>
        <name>(2R)-3-phosphoglycerate</name>
        <dbReference type="ChEBI" id="CHEBI:58272"/>
    </ligand>
</feature>
<keyword evidence="9 11" id="KW-0418">Kinase</keyword>
<evidence type="ECO:0000256" key="12">
    <source>
        <dbReference type="PIRSR" id="PIRSR000724-1"/>
    </source>
</evidence>
<feature type="binding site" evidence="11">
    <location>
        <position position="292"/>
    </location>
    <ligand>
        <name>ATP</name>
        <dbReference type="ChEBI" id="CHEBI:30616"/>
    </ligand>
</feature>
<comment type="subcellular location">
    <subcellularLocation>
        <location evidence="11">Cytoplasm</location>
    </subcellularLocation>
</comment>
<evidence type="ECO:0000256" key="5">
    <source>
        <dbReference type="ARBA" id="ARBA00013061"/>
    </source>
</evidence>
<evidence type="ECO:0000313" key="15">
    <source>
        <dbReference type="EMBL" id="EFQ23889.1"/>
    </source>
</evidence>
<dbReference type="FunFam" id="3.40.50.1260:FF:000003">
    <property type="entry name" value="Phosphoglycerate kinase"/>
    <property type="match status" value="1"/>
</dbReference>
<proteinExistence type="inferred from homology"/>
<dbReference type="AlphaFoldDB" id="E3D0R8"/>
<organism evidence="15 16">
    <name type="scientific">Aminomonas paucivorans DSM 12260</name>
    <dbReference type="NCBI Taxonomy" id="584708"/>
    <lineage>
        <taxon>Bacteria</taxon>
        <taxon>Thermotogati</taxon>
        <taxon>Synergistota</taxon>
        <taxon>Synergistia</taxon>
        <taxon>Synergistales</taxon>
        <taxon>Synergistaceae</taxon>
        <taxon>Aminomonas</taxon>
    </lineage>
</organism>
<dbReference type="HAMAP" id="MF_00145">
    <property type="entry name" value="Phosphoglyc_kinase"/>
    <property type="match status" value="1"/>
</dbReference>
<dbReference type="UniPathway" id="UPA00109">
    <property type="reaction ID" value="UER00185"/>
</dbReference>
<protein>
    <recommendedName>
        <fullName evidence="6 11">Phosphoglycerate kinase</fullName>
        <ecNumber evidence="5 11">2.7.2.3</ecNumber>
    </recommendedName>
</protein>
<feature type="binding site" evidence="12">
    <location>
        <position position="36"/>
    </location>
    <ligand>
        <name>(2R)-3-phosphoglycerate</name>
        <dbReference type="ChEBI" id="CHEBI:58272"/>
    </ligand>
</feature>
<feature type="binding site" evidence="11">
    <location>
        <position position="151"/>
    </location>
    <ligand>
        <name>substrate</name>
    </ligand>
</feature>
<evidence type="ECO:0000256" key="10">
    <source>
        <dbReference type="ARBA" id="ARBA00022840"/>
    </source>
</evidence>
<dbReference type="OrthoDB" id="9808460at2"/>
<dbReference type="eggNOG" id="COG0126">
    <property type="taxonomic scope" value="Bacteria"/>
</dbReference>
<dbReference type="GO" id="GO:0005524">
    <property type="term" value="F:ATP binding"/>
    <property type="evidence" value="ECO:0007669"/>
    <property type="project" value="UniProtKB-KW"/>
</dbReference>
<evidence type="ECO:0000256" key="14">
    <source>
        <dbReference type="RuleBase" id="RU000532"/>
    </source>
</evidence>
<dbReference type="PaxDb" id="584708-Apau_1470"/>
<dbReference type="Pfam" id="PF00162">
    <property type="entry name" value="PGK"/>
    <property type="match status" value="1"/>
</dbReference>
<dbReference type="InterPro" id="IPR015824">
    <property type="entry name" value="Phosphoglycerate_kinase_N"/>
</dbReference>
<feature type="binding site" evidence="11 13">
    <location>
        <position position="323"/>
    </location>
    <ligand>
        <name>ATP</name>
        <dbReference type="ChEBI" id="CHEBI:30616"/>
    </ligand>
</feature>
<sequence length="396" mass="42418">MDLRTFSPEDVRGKRVLLRVDFNVPMKDGRVTDGTRIRAHLETLNALRSAGARVALVSHLGRPKGKRNPDYSLAPVAEELRRITGWEVGMAEDCIGPEVARAVEALPAGGLLLLENVRFYPEEEKNDPAFSRQLAAPFDVFVMDAFSAAHRAHASTRGVADLLPSFAGSLMVGEVQALSQVRDHPEPPFFLILGGAKVSDKIGVIENMLDRVSGILVGGGMAFTFLKAQGREIGRSLCEEDKLDFSREMLAVAAERGLPILLPEDVVVAEEIREGVPSSVVPADRIPSGTMGLDIGPATQARFRETLREARTILWNGPMGVFEMEAFAQGSRSVAQDLVAARARGAVTVVGGGDSAAAVALFGLEDQVGHVSTGGGASLEFFEGRMLPGVEPLLRS</sequence>
<comment type="pathway">
    <text evidence="2 11">Carbohydrate degradation; glycolysis; pyruvate from D-glyceraldehyde 3-phosphate: step 2/5.</text>
</comment>
<evidence type="ECO:0000256" key="6">
    <source>
        <dbReference type="ARBA" id="ARBA00016471"/>
    </source>
</evidence>
<evidence type="ECO:0000256" key="8">
    <source>
        <dbReference type="ARBA" id="ARBA00022741"/>
    </source>
</evidence>
<dbReference type="PANTHER" id="PTHR11406">
    <property type="entry name" value="PHOSPHOGLYCERATE KINASE"/>
    <property type="match status" value="1"/>
</dbReference>
<dbReference type="STRING" id="584708.Apau_1470"/>
<evidence type="ECO:0000256" key="3">
    <source>
        <dbReference type="ARBA" id="ARBA00008982"/>
    </source>
</evidence>
<dbReference type="Gene3D" id="3.40.50.1260">
    <property type="entry name" value="Phosphoglycerate kinase, N-terminal domain"/>
    <property type="match status" value="2"/>
</dbReference>
<reference evidence="15 16" key="1">
    <citation type="journal article" date="2010" name="Stand. Genomic Sci.">
        <title>Non-contiguous finished genome sequence of Aminomonas paucivorans type strain (GLU-3).</title>
        <authorList>
            <person name="Pitluck S."/>
            <person name="Yasawong M."/>
            <person name="Held B."/>
            <person name="Lapidus A."/>
            <person name="Nolan M."/>
            <person name="Copeland A."/>
            <person name="Lucas S."/>
            <person name="Del Rio T.G."/>
            <person name="Tice H."/>
            <person name="Cheng J.F."/>
            <person name="Chertkov O."/>
            <person name="Goodwin L."/>
            <person name="Tapia R."/>
            <person name="Han C."/>
            <person name="Liolios K."/>
            <person name="Ivanova N."/>
            <person name="Mavromatis K."/>
            <person name="Ovchinnikova G."/>
            <person name="Pati A."/>
            <person name="Chen A."/>
            <person name="Palaniappan K."/>
            <person name="Land M."/>
            <person name="Hauser L."/>
            <person name="Chang Y.J."/>
            <person name="Jeffries C.D."/>
            <person name="Pukall R."/>
            <person name="Spring S."/>
            <person name="Rohde M."/>
            <person name="Sikorski J."/>
            <person name="Goker M."/>
            <person name="Woyke T."/>
            <person name="Bristow J."/>
            <person name="Eisen J.A."/>
            <person name="Markowitz V."/>
            <person name="Hugenholtz P."/>
            <person name="Kyrpides N.C."/>
            <person name="Klenk H.P."/>
        </authorList>
    </citation>
    <scope>NUCLEOTIDE SEQUENCE [LARGE SCALE GENOMIC DNA]</scope>
    <source>
        <strain evidence="15 16">DSM 12260</strain>
    </source>
</reference>
<keyword evidence="11" id="KW-0324">Glycolysis</keyword>
<dbReference type="SUPFAM" id="SSF53748">
    <property type="entry name" value="Phosphoglycerate kinase"/>
    <property type="match status" value="1"/>
</dbReference>
<dbReference type="PIRSF" id="PIRSF000724">
    <property type="entry name" value="Pgk"/>
    <property type="match status" value="1"/>
</dbReference>
<feature type="binding site" evidence="11">
    <location>
        <position position="36"/>
    </location>
    <ligand>
        <name>substrate</name>
    </ligand>
</feature>
<dbReference type="PRINTS" id="PR00477">
    <property type="entry name" value="PHGLYCKINASE"/>
</dbReference>
<comment type="similarity">
    <text evidence="3 11 14">Belongs to the phosphoglycerate kinase family.</text>
</comment>
<dbReference type="InterPro" id="IPR001576">
    <property type="entry name" value="Phosphoglycerate_kinase"/>
</dbReference>
<keyword evidence="11" id="KW-0963">Cytoplasm</keyword>
<dbReference type="PANTHER" id="PTHR11406:SF23">
    <property type="entry name" value="PHOSPHOGLYCERATE KINASE 1, CHLOROPLASTIC-RELATED"/>
    <property type="match status" value="1"/>
</dbReference>
<evidence type="ECO:0000256" key="11">
    <source>
        <dbReference type="HAMAP-Rule" id="MF_00145"/>
    </source>
</evidence>
<dbReference type="EMBL" id="CM001022">
    <property type="protein sequence ID" value="EFQ23889.1"/>
    <property type="molecule type" value="Genomic_DNA"/>
</dbReference>
<evidence type="ECO:0000256" key="1">
    <source>
        <dbReference type="ARBA" id="ARBA00000642"/>
    </source>
</evidence>
<dbReference type="Proteomes" id="UP000005096">
    <property type="component" value="Chromosome"/>
</dbReference>
<dbReference type="HOGENOM" id="CLU_025427_0_2_0"/>
<comment type="catalytic activity">
    <reaction evidence="1 11 14">
        <text>(2R)-3-phosphoglycerate + ATP = (2R)-3-phospho-glyceroyl phosphate + ADP</text>
        <dbReference type="Rhea" id="RHEA:14801"/>
        <dbReference type="ChEBI" id="CHEBI:30616"/>
        <dbReference type="ChEBI" id="CHEBI:57604"/>
        <dbReference type="ChEBI" id="CHEBI:58272"/>
        <dbReference type="ChEBI" id="CHEBI:456216"/>
        <dbReference type="EC" id="2.7.2.3"/>
    </reaction>
</comment>
<evidence type="ECO:0000256" key="4">
    <source>
        <dbReference type="ARBA" id="ARBA00011245"/>
    </source>
</evidence>
<gene>
    <name evidence="11" type="primary">pgk</name>
    <name evidence="15" type="ORF">Apau_1470</name>
</gene>
<evidence type="ECO:0000313" key="16">
    <source>
        <dbReference type="Proteomes" id="UP000005096"/>
    </source>
</evidence>
<feature type="binding site" evidence="11 13">
    <location>
        <position position="201"/>
    </location>
    <ligand>
        <name>ATP</name>
        <dbReference type="ChEBI" id="CHEBI:30616"/>
    </ligand>
</feature>
<keyword evidence="7 11" id="KW-0808">Transferase</keyword>
<comment type="subunit">
    <text evidence="4 11">Monomer.</text>
</comment>
<feature type="binding site" evidence="12">
    <location>
        <position position="151"/>
    </location>
    <ligand>
        <name>(2R)-3-phosphoglycerate</name>
        <dbReference type="ChEBI" id="CHEBI:58272"/>
    </ligand>
</feature>
<feature type="binding site" evidence="11 13">
    <location>
        <begin position="352"/>
        <end position="355"/>
    </location>
    <ligand>
        <name>ATP</name>
        <dbReference type="ChEBI" id="CHEBI:30616"/>
    </ligand>
</feature>
<evidence type="ECO:0000256" key="2">
    <source>
        <dbReference type="ARBA" id="ARBA00004838"/>
    </source>
</evidence>
<feature type="binding site" evidence="11">
    <location>
        <position position="118"/>
    </location>
    <ligand>
        <name>substrate</name>
    </ligand>
</feature>
<evidence type="ECO:0000256" key="7">
    <source>
        <dbReference type="ARBA" id="ARBA00022679"/>
    </source>
</evidence>
<dbReference type="FunFam" id="3.40.50.1260:FF:000006">
    <property type="entry name" value="Phosphoglycerate kinase"/>
    <property type="match status" value="1"/>
</dbReference>
<feature type="binding site" evidence="11 12">
    <location>
        <begin position="21"/>
        <end position="23"/>
    </location>
    <ligand>
        <name>substrate</name>
    </ligand>
</feature>
<dbReference type="CDD" id="cd00318">
    <property type="entry name" value="Phosphoglycerate_kinase"/>
    <property type="match status" value="1"/>
</dbReference>
<keyword evidence="10 11" id="KW-0067">ATP-binding</keyword>
<evidence type="ECO:0000256" key="9">
    <source>
        <dbReference type="ARBA" id="ARBA00022777"/>
    </source>
</evidence>
<dbReference type="GO" id="GO:0005829">
    <property type="term" value="C:cytosol"/>
    <property type="evidence" value="ECO:0007669"/>
    <property type="project" value="TreeGrafter"/>
</dbReference>
<dbReference type="EC" id="2.7.2.3" evidence="5 11"/>
<dbReference type="GO" id="GO:0043531">
    <property type="term" value="F:ADP binding"/>
    <property type="evidence" value="ECO:0007669"/>
    <property type="project" value="TreeGrafter"/>
</dbReference>